<keyword evidence="1" id="KW-0732">Signal</keyword>
<evidence type="ECO:0008006" key="4">
    <source>
        <dbReference type="Google" id="ProtNLM"/>
    </source>
</evidence>
<feature type="chain" id="PRO_5013182367" description="Porin" evidence="1">
    <location>
        <begin position="23"/>
        <end position="341"/>
    </location>
</feature>
<feature type="signal peptide" evidence="1">
    <location>
        <begin position="1"/>
        <end position="22"/>
    </location>
</feature>
<dbReference type="InterPro" id="IPR023614">
    <property type="entry name" value="Porin_dom_sf"/>
</dbReference>
<protein>
    <recommendedName>
        <fullName evidence="4">Porin</fullName>
    </recommendedName>
</protein>
<dbReference type="Gene3D" id="2.40.160.10">
    <property type="entry name" value="Porin"/>
    <property type="match status" value="1"/>
</dbReference>
<dbReference type="EMBL" id="FUWM01000003">
    <property type="protein sequence ID" value="SJZ30263.1"/>
    <property type="molecule type" value="Genomic_DNA"/>
</dbReference>
<keyword evidence="3" id="KW-1185">Reference proteome</keyword>
<dbReference type="RefSeq" id="WP_078808566.1">
    <property type="nucleotide sequence ID" value="NZ_FUWM01000003.1"/>
</dbReference>
<dbReference type="SUPFAM" id="SSF56935">
    <property type="entry name" value="Porins"/>
    <property type="match status" value="1"/>
</dbReference>
<dbReference type="STRING" id="142842.SAMN02745118_00022"/>
<proteinExistence type="predicted"/>
<reference evidence="3" key="1">
    <citation type="submission" date="2017-02" db="EMBL/GenBank/DDBJ databases">
        <authorList>
            <person name="Varghese N."/>
            <person name="Submissions S."/>
        </authorList>
    </citation>
    <scope>NUCLEOTIDE SEQUENCE [LARGE SCALE GENOMIC DNA]</scope>
    <source>
        <strain evidence="3">ATCC BAA-73</strain>
    </source>
</reference>
<evidence type="ECO:0000313" key="3">
    <source>
        <dbReference type="Proteomes" id="UP000190625"/>
    </source>
</evidence>
<name>A0A1T4JJF2_9FIRM</name>
<gene>
    <name evidence="2" type="ORF">SAMN02745118_00022</name>
</gene>
<accession>A0A1T4JJF2</accession>
<evidence type="ECO:0000256" key="1">
    <source>
        <dbReference type="SAM" id="SignalP"/>
    </source>
</evidence>
<dbReference type="Proteomes" id="UP000190625">
    <property type="component" value="Unassembled WGS sequence"/>
</dbReference>
<sequence>MKKIAIALTLALVVALAAPAMAADLDINGLIGVENGYTNPETSKSTSNTGGYLELYLDAEINDQVTAYSEIDFGYDFNKDTNADTTTSVYEMWVNVEDAFGPVDLKAGRMFEAAAGSMLYEFDSDEFARLAYESGNVAAKLGHSIDSNGKVVFFEGAATDLGLVDGVTLNYIEDNADEYDGYTLRVNKTHSFVDAALTFGDVDNGTDSANVIDLSMSTDVLLPGVTTSLEYADAEAGFVRDKANTQDSALNDADSVVADNDFEMIKPGVSFGVTDKLNVSASYAMYDADTVDAENDYLDIVGTYDLAENTILEVEYEDYTYDGTAAGQDKEVITTTLETSF</sequence>
<evidence type="ECO:0000313" key="2">
    <source>
        <dbReference type="EMBL" id="SJZ30263.1"/>
    </source>
</evidence>
<organism evidence="2 3">
    <name type="scientific">Selenihalanaerobacter shriftii</name>
    <dbReference type="NCBI Taxonomy" id="142842"/>
    <lineage>
        <taxon>Bacteria</taxon>
        <taxon>Bacillati</taxon>
        <taxon>Bacillota</taxon>
        <taxon>Clostridia</taxon>
        <taxon>Halanaerobiales</taxon>
        <taxon>Halobacteroidaceae</taxon>
        <taxon>Selenihalanaerobacter</taxon>
    </lineage>
</organism>
<dbReference type="OrthoDB" id="2114614at2"/>
<dbReference type="AlphaFoldDB" id="A0A1T4JJF2"/>